<name>A0A2G1VM00_9FLAO</name>
<evidence type="ECO:0000313" key="2">
    <source>
        <dbReference type="Proteomes" id="UP000229433"/>
    </source>
</evidence>
<gene>
    <name evidence="1" type="ORF">CJ305_18240</name>
</gene>
<dbReference type="OrthoDB" id="6370944at2"/>
<dbReference type="EMBL" id="NQXA01000030">
    <property type="protein sequence ID" value="PHQ27796.1"/>
    <property type="molecule type" value="Genomic_DNA"/>
</dbReference>
<dbReference type="Proteomes" id="UP000229433">
    <property type="component" value="Unassembled WGS sequence"/>
</dbReference>
<evidence type="ECO:0000313" key="1">
    <source>
        <dbReference type="EMBL" id="PHQ27796.1"/>
    </source>
</evidence>
<dbReference type="RefSeq" id="WP_099647712.1">
    <property type="nucleotide sequence ID" value="NZ_KZ319309.1"/>
</dbReference>
<dbReference type="AlphaFoldDB" id="A0A2G1VM00"/>
<protein>
    <submittedName>
        <fullName evidence="1">Uncharacterized protein</fullName>
    </submittedName>
</protein>
<keyword evidence="2" id="KW-1185">Reference proteome</keyword>
<proteinExistence type="predicted"/>
<sequence>MEAKYSNENIDKAKEALTSNHAQLVKTFIKKNGISKSLLTEQSGVYIFWWEGSLEGFTKTVTSSIFLINGKKTHKEQIKICFTKEWIKKATHHNKVCLYVGKTTNLRDRISKHLKLGSPTLWKNKKRNSGSKPNTVSQMRIGLETVYNKDMLEEIKNQVSISYHPMNKYSESINRFYVEDFLIAHYFPLFNIDIER</sequence>
<comment type="caution">
    <text evidence="1">The sequence shown here is derived from an EMBL/GenBank/DDBJ whole genome shotgun (WGS) entry which is preliminary data.</text>
</comment>
<reference evidence="1 2" key="1">
    <citation type="submission" date="2017-08" db="EMBL/GenBank/DDBJ databases">
        <title>The whole genome shortgun sequences of strain Leeuwenhoekiella nanhaiensis G18 from the South China Sea.</title>
        <authorList>
            <person name="Liu Q."/>
        </authorList>
    </citation>
    <scope>NUCLEOTIDE SEQUENCE [LARGE SCALE GENOMIC DNA]</scope>
    <source>
        <strain evidence="1 2">G18</strain>
    </source>
</reference>
<organism evidence="1 2">
    <name type="scientific">Leeuwenhoekiella nanhaiensis</name>
    <dbReference type="NCBI Taxonomy" id="1655491"/>
    <lineage>
        <taxon>Bacteria</taxon>
        <taxon>Pseudomonadati</taxon>
        <taxon>Bacteroidota</taxon>
        <taxon>Flavobacteriia</taxon>
        <taxon>Flavobacteriales</taxon>
        <taxon>Flavobacteriaceae</taxon>
        <taxon>Leeuwenhoekiella</taxon>
    </lineage>
</organism>
<accession>A0A2G1VM00</accession>